<dbReference type="GO" id="GO:0004518">
    <property type="term" value="F:nuclease activity"/>
    <property type="evidence" value="ECO:0007669"/>
    <property type="project" value="UniProtKB-KW"/>
</dbReference>
<dbReference type="EMBL" id="JACEEZ010019692">
    <property type="protein sequence ID" value="KAG0715440.1"/>
    <property type="molecule type" value="Genomic_DNA"/>
</dbReference>
<keyword evidence="13" id="KW-1185">Reference proteome</keyword>
<keyword evidence="5" id="KW-0479">Metal-binding</keyword>
<comment type="cofactor">
    <cofactor evidence="1">
        <name>a divalent metal cation</name>
        <dbReference type="ChEBI" id="CHEBI:60240"/>
    </cofactor>
</comment>
<evidence type="ECO:0000256" key="3">
    <source>
        <dbReference type="ARBA" id="ARBA00006958"/>
    </source>
</evidence>
<evidence type="ECO:0000313" key="10">
    <source>
        <dbReference type="EMBL" id="KAG0714724.1"/>
    </source>
</evidence>
<evidence type="ECO:0000256" key="4">
    <source>
        <dbReference type="ARBA" id="ARBA00022722"/>
    </source>
</evidence>
<proteinExistence type="inferred from homology"/>
<dbReference type="GO" id="GO:0016787">
    <property type="term" value="F:hydrolase activity"/>
    <property type="evidence" value="ECO:0007669"/>
    <property type="project" value="UniProtKB-KW"/>
</dbReference>
<dbReference type="EMBL" id="JACEEZ010025501">
    <property type="protein sequence ID" value="KAG0700246.1"/>
    <property type="molecule type" value="Genomic_DNA"/>
</dbReference>
<dbReference type="GO" id="GO:0046872">
    <property type="term" value="F:metal ion binding"/>
    <property type="evidence" value="ECO:0007669"/>
    <property type="project" value="UniProtKB-KW"/>
</dbReference>
<name>A0A8J5CLE8_CHIOP</name>
<dbReference type="EMBL" id="JACEEZ010020305">
    <property type="protein sequence ID" value="KAG0714724.1"/>
    <property type="molecule type" value="Genomic_DNA"/>
</dbReference>
<keyword evidence="6" id="KW-0378">Hydrolase</keyword>
<dbReference type="PANTHER" id="PTHR22930">
    <property type="match status" value="1"/>
</dbReference>
<accession>A0A8J5CLE8</accession>
<evidence type="ECO:0000256" key="2">
    <source>
        <dbReference type="ARBA" id="ARBA00004123"/>
    </source>
</evidence>
<comment type="similarity">
    <text evidence="3">Belongs to the HARBI1 family.</text>
</comment>
<comment type="caution">
    <text evidence="10">The sequence shown here is derived from an EMBL/GenBank/DDBJ whole genome shotgun (WGS) entry which is preliminary data.</text>
</comment>
<evidence type="ECO:0000313" key="9">
    <source>
        <dbReference type="EMBL" id="KAG0700246.1"/>
    </source>
</evidence>
<dbReference type="EMBL" id="JACEEZ010013099">
    <property type="protein sequence ID" value="KAG0720308.1"/>
    <property type="molecule type" value="Genomic_DNA"/>
</dbReference>
<organism evidence="10 13">
    <name type="scientific">Chionoecetes opilio</name>
    <name type="common">Atlantic snow crab</name>
    <name type="synonym">Cancer opilio</name>
    <dbReference type="NCBI Taxonomy" id="41210"/>
    <lineage>
        <taxon>Eukaryota</taxon>
        <taxon>Metazoa</taxon>
        <taxon>Ecdysozoa</taxon>
        <taxon>Arthropoda</taxon>
        <taxon>Crustacea</taxon>
        <taxon>Multicrustacea</taxon>
        <taxon>Malacostraca</taxon>
        <taxon>Eumalacostraca</taxon>
        <taxon>Eucarida</taxon>
        <taxon>Decapoda</taxon>
        <taxon>Pleocyemata</taxon>
        <taxon>Brachyura</taxon>
        <taxon>Eubrachyura</taxon>
        <taxon>Majoidea</taxon>
        <taxon>Majidae</taxon>
        <taxon>Chionoecetes</taxon>
    </lineage>
</organism>
<gene>
    <name evidence="11" type="ORF">GWK47_011901</name>
    <name evidence="10" type="ORF">GWK47_013580</name>
    <name evidence="9" type="ORF">GWK47_025652</name>
    <name evidence="12" type="ORF">GWK47_048780</name>
</gene>
<sequence>MDRIDLVLMLMQQHMNQALHAHQYIVDRRRRRRLRRRAARSIWVRNWISRRPEHGLYDCLMVELRNEDPRAFQNFMRMPPDMFDEVVERLRPALTKKTTHWRAPLDPGLKVALTLRHLASGAKYRDMQYGWRVPHNTISIVVREVCMAIVDEYREELLKPPQNDEDWRQITDNWMRRWNFPHVIGAIDGKHVACKAPANTGSDYYNYKGFFSIILLAVVTSDYKFMWIDVSGKGSTSDAHLYNASVLREALEKNDIVGFPQPDPIPGDTEDVPYFLVGDNAFALRTYMMKPYSNKEMTRKQRIFNYRLSRARRVVENAFGILANRFQVLLSTMLHEADTVRLLVKTCVILHNLMRSRYPVMQNRLVDVERPNGVVVPGAWRAGMNLEDTKPDRLPGNNRDFKIAKAQRNLLMEWCNSTAGSVPWQDDMLLPPPARAK</sequence>
<evidence type="ECO:0000256" key="5">
    <source>
        <dbReference type="ARBA" id="ARBA00022723"/>
    </source>
</evidence>
<evidence type="ECO:0000256" key="7">
    <source>
        <dbReference type="ARBA" id="ARBA00023242"/>
    </source>
</evidence>
<dbReference type="PANTHER" id="PTHR22930:SF198">
    <property type="entry name" value="DDE TNP4 DOMAIN-CONTAINING PROTEIN"/>
    <property type="match status" value="1"/>
</dbReference>
<evidence type="ECO:0000313" key="12">
    <source>
        <dbReference type="EMBL" id="KAG0720308.1"/>
    </source>
</evidence>
<dbReference type="InterPro" id="IPR027806">
    <property type="entry name" value="HARBI1_dom"/>
</dbReference>
<evidence type="ECO:0000256" key="6">
    <source>
        <dbReference type="ARBA" id="ARBA00022801"/>
    </source>
</evidence>
<protein>
    <submittedName>
        <fullName evidence="10">Protein ALP1-like</fullName>
    </submittedName>
</protein>
<dbReference type="OrthoDB" id="6349319at2759"/>
<keyword evidence="4" id="KW-0540">Nuclease</keyword>
<comment type="subcellular location">
    <subcellularLocation>
        <location evidence="2">Nucleus</location>
    </subcellularLocation>
</comment>
<feature type="domain" description="DDE Tnp4" evidence="8">
    <location>
        <begin position="187"/>
        <end position="352"/>
    </location>
</feature>
<dbReference type="Pfam" id="PF13359">
    <property type="entry name" value="DDE_Tnp_4"/>
    <property type="match status" value="1"/>
</dbReference>
<dbReference type="InterPro" id="IPR045249">
    <property type="entry name" value="HARBI1-like"/>
</dbReference>
<dbReference type="GO" id="GO:0005634">
    <property type="term" value="C:nucleus"/>
    <property type="evidence" value="ECO:0007669"/>
    <property type="project" value="UniProtKB-SubCell"/>
</dbReference>
<evidence type="ECO:0000313" key="11">
    <source>
        <dbReference type="EMBL" id="KAG0715440.1"/>
    </source>
</evidence>
<dbReference type="AlphaFoldDB" id="A0A8J5CLE8"/>
<evidence type="ECO:0000313" key="13">
    <source>
        <dbReference type="Proteomes" id="UP000770661"/>
    </source>
</evidence>
<evidence type="ECO:0000256" key="1">
    <source>
        <dbReference type="ARBA" id="ARBA00001968"/>
    </source>
</evidence>
<reference evidence="10" key="1">
    <citation type="submission" date="2020-07" db="EMBL/GenBank/DDBJ databases">
        <title>The High-quality genome of the commercially important snow crab, Chionoecetes opilio.</title>
        <authorList>
            <person name="Jeong J.-H."/>
            <person name="Ryu S."/>
        </authorList>
    </citation>
    <scope>NUCLEOTIDE SEQUENCE</scope>
    <source>
        <strain evidence="10">MADBK_172401_WGS</strain>
        <tissue evidence="10">Digestive gland</tissue>
    </source>
</reference>
<keyword evidence="7" id="KW-0539">Nucleus</keyword>
<evidence type="ECO:0000259" key="8">
    <source>
        <dbReference type="Pfam" id="PF13359"/>
    </source>
</evidence>
<dbReference type="Proteomes" id="UP000770661">
    <property type="component" value="Unassembled WGS sequence"/>
</dbReference>